<proteinExistence type="predicted"/>
<name>A0ABP2WM95_9ENTE</name>
<evidence type="ECO:0000313" key="2">
    <source>
        <dbReference type="Proteomes" id="UP000014158"/>
    </source>
</evidence>
<protein>
    <submittedName>
        <fullName evidence="1">Uncharacterized protein</fullName>
    </submittedName>
</protein>
<organism evidence="1 2">
    <name type="scientific">Enterococcus raffinosus ATCC 49464</name>
    <dbReference type="NCBI Taxonomy" id="1158602"/>
    <lineage>
        <taxon>Bacteria</taxon>
        <taxon>Bacillati</taxon>
        <taxon>Bacillota</taxon>
        <taxon>Bacilli</taxon>
        <taxon>Lactobacillales</taxon>
        <taxon>Enterococcaceae</taxon>
        <taxon>Enterococcus</taxon>
    </lineage>
</organism>
<gene>
    <name evidence="1" type="ORF">I590_00184</name>
</gene>
<sequence length="317" mass="36495">MGMTEFKKEQELSNEQIDYQKSYCKKLATRYDDYTEEALKFVFSAYYQPEVWEDASQVYKKAITDFLPLDKSEIPVLFVGANAQNRITRKANATGFLLTDHMIYVKEASIFNDTLPLSYPYPAAKIEAIEVLEKSMKAFDWEYLETILPPQIKKELTQLMREAITDILSVKETLEIAHIERLKAGDVEGRFAELGLKNNSLIKMGSDKSHQKHFRKVIKKFGIPQAETIQFAITDSTFVGPYGLVVTEQAIYSKDTLEKPERTKRNDLEKRYPFKIVEDSILLGTNIAHILPSSLKESEKESVKTVLQEYLNEEIHL</sequence>
<comment type="caution">
    <text evidence="1">The sequence shown here is derived from an EMBL/GenBank/DDBJ whole genome shotgun (WGS) entry which is preliminary data.</text>
</comment>
<accession>A0ABP2WM95</accession>
<dbReference type="EMBL" id="ASWF01000001">
    <property type="protein sequence ID" value="EOT81774.1"/>
    <property type="molecule type" value="Genomic_DNA"/>
</dbReference>
<keyword evidence="2" id="KW-1185">Reference proteome</keyword>
<reference evidence="1 2" key="1">
    <citation type="submission" date="2013-03" db="EMBL/GenBank/DDBJ databases">
        <title>The Genome Sequence of Enterococcus raffinosus ATCC_49464 (PacBio/Illumina hybrid assembly).</title>
        <authorList>
            <consortium name="The Broad Institute Genomics Platform"/>
            <consortium name="The Broad Institute Genome Sequencing Center for Infectious Disease"/>
            <person name="Earl A."/>
            <person name="Russ C."/>
            <person name="Gilmore M."/>
            <person name="Surin D."/>
            <person name="Walker B."/>
            <person name="Young S."/>
            <person name="Zeng Q."/>
            <person name="Gargeya S."/>
            <person name="Fitzgerald M."/>
            <person name="Haas B."/>
            <person name="Abouelleil A."/>
            <person name="Allen A.W."/>
            <person name="Alvarado L."/>
            <person name="Arachchi H.M."/>
            <person name="Berlin A.M."/>
            <person name="Chapman S.B."/>
            <person name="Gainer-Dewar J."/>
            <person name="Goldberg J."/>
            <person name="Griggs A."/>
            <person name="Gujja S."/>
            <person name="Hansen M."/>
            <person name="Howarth C."/>
            <person name="Imamovic A."/>
            <person name="Ireland A."/>
            <person name="Larimer J."/>
            <person name="McCowan C."/>
            <person name="Murphy C."/>
            <person name="Pearson M."/>
            <person name="Poon T.W."/>
            <person name="Priest M."/>
            <person name="Roberts A."/>
            <person name="Saif S."/>
            <person name="Shea T."/>
            <person name="Sisk P."/>
            <person name="Sykes S."/>
            <person name="Wortman J."/>
            <person name="Nusbaum C."/>
            <person name="Birren B."/>
        </authorList>
    </citation>
    <scope>NUCLEOTIDE SEQUENCE [LARGE SCALE GENOMIC DNA]</scope>
    <source>
        <strain evidence="1 2">ATCC 49464</strain>
    </source>
</reference>
<dbReference type="Proteomes" id="UP000014158">
    <property type="component" value="Unassembled WGS sequence"/>
</dbReference>
<evidence type="ECO:0000313" key="1">
    <source>
        <dbReference type="EMBL" id="EOT81774.1"/>
    </source>
</evidence>